<feature type="transmembrane region" description="Helical" evidence="7">
    <location>
        <begin position="185"/>
        <end position="207"/>
    </location>
</feature>
<dbReference type="InterPro" id="IPR052337">
    <property type="entry name" value="SAT4-like"/>
</dbReference>
<proteinExistence type="inferred from homology"/>
<evidence type="ECO:0000256" key="7">
    <source>
        <dbReference type="SAM" id="Phobius"/>
    </source>
</evidence>
<feature type="transmembrane region" description="Helical" evidence="7">
    <location>
        <begin position="45"/>
        <end position="66"/>
    </location>
</feature>
<evidence type="ECO:0000313" key="9">
    <source>
        <dbReference type="EMBL" id="KAF9747492.1"/>
    </source>
</evidence>
<dbReference type="Pfam" id="PF20684">
    <property type="entry name" value="Fung_rhodopsin"/>
    <property type="match status" value="1"/>
</dbReference>
<reference evidence="9" key="1">
    <citation type="submission" date="2020-10" db="EMBL/GenBank/DDBJ databases">
        <title>High-Quality Genome Resource of Clonostachys rosea strain S41 by Oxford Nanopore Long-Read Sequencing.</title>
        <authorList>
            <person name="Wang H."/>
        </authorList>
    </citation>
    <scope>NUCLEOTIDE SEQUENCE</scope>
    <source>
        <strain evidence="9">S41</strain>
    </source>
</reference>
<dbReference type="InterPro" id="IPR049326">
    <property type="entry name" value="Rhodopsin_dom_fungi"/>
</dbReference>
<feature type="compositionally biased region" description="Basic and acidic residues" evidence="6">
    <location>
        <begin position="404"/>
        <end position="414"/>
    </location>
</feature>
<evidence type="ECO:0000313" key="10">
    <source>
        <dbReference type="Proteomes" id="UP000616885"/>
    </source>
</evidence>
<dbReference type="GO" id="GO:0016020">
    <property type="term" value="C:membrane"/>
    <property type="evidence" value="ECO:0007669"/>
    <property type="project" value="UniProtKB-SubCell"/>
</dbReference>
<organism evidence="9 10">
    <name type="scientific">Bionectria ochroleuca</name>
    <name type="common">Gliocladium roseum</name>
    <dbReference type="NCBI Taxonomy" id="29856"/>
    <lineage>
        <taxon>Eukaryota</taxon>
        <taxon>Fungi</taxon>
        <taxon>Dikarya</taxon>
        <taxon>Ascomycota</taxon>
        <taxon>Pezizomycotina</taxon>
        <taxon>Sordariomycetes</taxon>
        <taxon>Hypocreomycetidae</taxon>
        <taxon>Hypocreales</taxon>
        <taxon>Bionectriaceae</taxon>
        <taxon>Clonostachys</taxon>
    </lineage>
</organism>
<keyword evidence="2 7" id="KW-0812">Transmembrane</keyword>
<feature type="domain" description="Rhodopsin" evidence="8">
    <location>
        <begin position="29"/>
        <end position="301"/>
    </location>
</feature>
<comment type="caution">
    <text evidence="9">The sequence shown here is derived from an EMBL/GenBank/DDBJ whole genome shotgun (WGS) entry which is preliminary data.</text>
</comment>
<gene>
    <name evidence="9" type="ORF">IM811_002826</name>
</gene>
<feature type="transmembrane region" description="Helical" evidence="7">
    <location>
        <begin position="280"/>
        <end position="302"/>
    </location>
</feature>
<keyword evidence="3 7" id="KW-1133">Transmembrane helix</keyword>
<evidence type="ECO:0000256" key="2">
    <source>
        <dbReference type="ARBA" id="ARBA00022692"/>
    </source>
</evidence>
<feature type="region of interest" description="Disordered" evidence="6">
    <location>
        <begin position="404"/>
        <end position="439"/>
    </location>
</feature>
<dbReference type="AlphaFoldDB" id="A0A8H7N5A9"/>
<evidence type="ECO:0000259" key="8">
    <source>
        <dbReference type="Pfam" id="PF20684"/>
    </source>
</evidence>
<dbReference type="EMBL" id="JADCTT010000010">
    <property type="protein sequence ID" value="KAF9747492.1"/>
    <property type="molecule type" value="Genomic_DNA"/>
</dbReference>
<keyword evidence="4 7" id="KW-0472">Membrane</keyword>
<comment type="subcellular location">
    <subcellularLocation>
        <location evidence="1">Membrane</location>
        <topology evidence="1">Multi-pass membrane protein</topology>
    </subcellularLocation>
</comment>
<feature type="transmembrane region" description="Helical" evidence="7">
    <location>
        <begin position="102"/>
        <end position="123"/>
    </location>
</feature>
<evidence type="ECO:0000256" key="5">
    <source>
        <dbReference type="ARBA" id="ARBA00038359"/>
    </source>
</evidence>
<evidence type="ECO:0000256" key="6">
    <source>
        <dbReference type="SAM" id="MobiDB-lite"/>
    </source>
</evidence>
<comment type="similarity">
    <text evidence="5">Belongs to the SAT4 family.</text>
</comment>
<protein>
    <recommendedName>
        <fullName evidence="8">Rhodopsin domain-containing protein</fullName>
    </recommendedName>
</protein>
<evidence type="ECO:0000256" key="3">
    <source>
        <dbReference type="ARBA" id="ARBA00022989"/>
    </source>
</evidence>
<sequence>MAQKYYGEPGHLIGVGIGMIVLDVFFVALRFWTRRRQSQKWLADDWLLVPATVLLVGMASLVIWSVTHRYIAYPLAIPDNITMKDFGLISTEKMVFASKLDYYFLIFMCPCLGLIKTSFLFLYKRAFTSEYGSAWNHTFNAAIAFTLLWTVAFFGAHIFECGTHFYAIWGDAESYLEYCTRIPHLVFAFCLTDLLTNLIIALIPIPLIWGSELKLGKKIATAGVFALGIVSLAASIVRLRMSVMAAGFSLSGSKSQDLPTMSNGTSQAGDDVFLTIALHLYWAIVECGVGIVAASLPALAFFMHPLSLLFTGQYKYAHHSAFVSNADSAGGRTPMAGTPRCTTARSGEKRFGDGLEGHWRSGSSGSDDTAVNLDKDIEAGMCEKWIGVQLDKFMEANEGAHRIDRPFTPTERRPSTARTHVGSEEFPDQPPEAHIARRESKFQEIWWK</sequence>
<feature type="transmembrane region" description="Helical" evidence="7">
    <location>
        <begin position="219"/>
        <end position="239"/>
    </location>
</feature>
<name>A0A8H7N5A9_BIOOC</name>
<accession>A0A8H7N5A9</accession>
<dbReference type="PANTHER" id="PTHR33048">
    <property type="entry name" value="PTH11-LIKE INTEGRAL MEMBRANE PROTEIN (AFU_ORTHOLOGUE AFUA_5G11245)"/>
    <property type="match status" value="1"/>
</dbReference>
<dbReference type="Proteomes" id="UP000616885">
    <property type="component" value="Unassembled WGS sequence"/>
</dbReference>
<feature type="transmembrane region" description="Helical" evidence="7">
    <location>
        <begin position="135"/>
        <end position="159"/>
    </location>
</feature>
<dbReference type="PANTHER" id="PTHR33048:SF157">
    <property type="entry name" value="INTEGRAL MEMBRANE PROTEIN"/>
    <property type="match status" value="1"/>
</dbReference>
<evidence type="ECO:0000256" key="4">
    <source>
        <dbReference type="ARBA" id="ARBA00023136"/>
    </source>
</evidence>
<evidence type="ECO:0000256" key="1">
    <source>
        <dbReference type="ARBA" id="ARBA00004141"/>
    </source>
</evidence>
<feature type="transmembrane region" description="Helical" evidence="7">
    <location>
        <begin position="12"/>
        <end position="33"/>
    </location>
</feature>